<evidence type="ECO:0000256" key="7">
    <source>
        <dbReference type="ARBA" id="ARBA00022827"/>
    </source>
</evidence>
<evidence type="ECO:0000256" key="9">
    <source>
        <dbReference type="ARBA" id="ARBA00022860"/>
    </source>
</evidence>
<evidence type="ECO:0000313" key="16">
    <source>
        <dbReference type="EMBL" id="KZS11552.1"/>
    </source>
</evidence>
<comment type="catalytic activity">
    <reaction evidence="12">
        <text>2 L-arginine + 3 NADPH + 4 O2 + H(+) = 2 L-citrulline + 2 nitric oxide + 3 NADP(+) + 4 H2O</text>
        <dbReference type="Rhea" id="RHEA:19897"/>
        <dbReference type="ChEBI" id="CHEBI:15377"/>
        <dbReference type="ChEBI" id="CHEBI:15378"/>
        <dbReference type="ChEBI" id="CHEBI:15379"/>
        <dbReference type="ChEBI" id="CHEBI:16480"/>
        <dbReference type="ChEBI" id="CHEBI:32682"/>
        <dbReference type="ChEBI" id="CHEBI:57743"/>
        <dbReference type="ChEBI" id="CHEBI:57783"/>
        <dbReference type="ChEBI" id="CHEBI:58349"/>
        <dbReference type="EC" id="1.14.13.39"/>
    </reaction>
</comment>
<name>A0A164UPI1_9CRUS</name>
<dbReference type="GO" id="GO:0010181">
    <property type="term" value="F:FMN binding"/>
    <property type="evidence" value="ECO:0007669"/>
    <property type="project" value="InterPro"/>
</dbReference>
<dbReference type="Gene3D" id="3.90.340.10">
    <property type="entry name" value="Nitric Oxide Synthase, Chain A, domain 1"/>
    <property type="match status" value="1"/>
</dbReference>
<keyword evidence="5 12" id="KW-0288">FMN</keyword>
<dbReference type="SUPFAM" id="SSF52343">
    <property type="entry name" value="Ferredoxin reductase-like, C-terminal NADP-linked domain"/>
    <property type="match status" value="1"/>
</dbReference>
<evidence type="ECO:0000259" key="14">
    <source>
        <dbReference type="PROSITE" id="PS50902"/>
    </source>
</evidence>
<dbReference type="PRINTS" id="PR00371">
    <property type="entry name" value="FPNCR"/>
</dbReference>
<dbReference type="InterPro" id="IPR023173">
    <property type="entry name" value="NADPH_Cyt_P450_Rdtase_alpha"/>
</dbReference>
<dbReference type="InterPro" id="IPR044940">
    <property type="entry name" value="NOS_dom_2"/>
</dbReference>
<evidence type="ECO:0000256" key="1">
    <source>
        <dbReference type="ARBA" id="ARBA00001970"/>
    </source>
</evidence>
<protein>
    <recommendedName>
        <fullName evidence="12">Nitric oxide synthase</fullName>
        <ecNumber evidence="12">1.14.13.39</ecNumber>
    </recommendedName>
</protein>
<dbReference type="FunFam" id="1.20.990.10:FF:000002">
    <property type="entry name" value="Nitric oxide synthase"/>
    <property type="match status" value="1"/>
</dbReference>
<feature type="domain" description="FAD-binding FR-type" evidence="15">
    <location>
        <begin position="816"/>
        <end position="1081"/>
    </location>
</feature>
<dbReference type="Pfam" id="PF02898">
    <property type="entry name" value="NO_synthase"/>
    <property type="match status" value="1"/>
</dbReference>
<dbReference type="InterPro" id="IPR039261">
    <property type="entry name" value="FNR_nucleotide-bd"/>
</dbReference>
<dbReference type="InterPro" id="IPR036119">
    <property type="entry name" value="NOS_N_sf"/>
</dbReference>
<accession>A0A164UPI1</accession>
<dbReference type="GO" id="GO:0020037">
    <property type="term" value="F:heme binding"/>
    <property type="evidence" value="ECO:0007669"/>
    <property type="project" value="InterPro"/>
</dbReference>
<dbReference type="FunFam" id="3.90.440.10:FF:000001">
    <property type="entry name" value="Endothelial nitric oxide synthase"/>
    <property type="match status" value="1"/>
</dbReference>
<evidence type="ECO:0000256" key="4">
    <source>
        <dbReference type="ARBA" id="ARBA00022630"/>
    </source>
</evidence>
<feature type="domain" description="Flavodoxin-like" evidence="14">
    <location>
        <begin position="641"/>
        <end position="786"/>
    </location>
</feature>
<dbReference type="InterPro" id="IPR044944">
    <property type="entry name" value="NOS_dom_3"/>
</dbReference>
<dbReference type="OrthoDB" id="1688044at2759"/>
<dbReference type="PANTHER" id="PTHR43410:SF1">
    <property type="entry name" value="NITRIC OXIDE SYNTHASE"/>
    <property type="match status" value="1"/>
</dbReference>
<dbReference type="SUPFAM" id="SSF63380">
    <property type="entry name" value="Riboflavin synthase domain-like"/>
    <property type="match status" value="1"/>
</dbReference>
<dbReference type="SUPFAM" id="SSF52218">
    <property type="entry name" value="Flavoproteins"/>
    <property type="match status" value="1"/>
</dbReference>
<dbReference type="InterPro" id="IPR001709">
    <property type="entry name" value="Flavoprot_Pyr_Nucl_cyt_Rdtase"/>
</dbReference>
<comment type="cofactor">
    <cofactor evidence="12">
        <name>FAD</name>
        <dbReference type="ChEBI" id="CHEBI:57692"/>
    </cofactor>
    <text evidence="12">Binds 1 FAD.</text>
</comment>
<evidence type="ECO:0000256" key="8">
    <source>
        <dbReference type="ARBA" id="ARBA00022857"/>
    </source>
</evidence>
<proteinExistence type="inferred from homology"/>
<dbReference type="AlphaFoldDB" id="A0A164UPI1"/>
<dbReference type="SUPFAM" id="SSF56512">
    <property type="entry name" value="Nitric oxide (NO) synthase oxygenase domain"/>
    <property type="match status" value="1"/>
</dbReference>
<comment type="similarity">
    <text evidence="2 12">Belongs to the NOS family.</text>
</comment>
<dbReference type="InterPro" id="IPR012144">
    <property type="entry name" value="NOS_euk"/>
</dbReference>
<evidence type="ECO:0000259" key="15">
    <source>
        <dbReference type="PROSITE" id="PS51384"/>
    </source>
</evidence>
<keyword evidence="4" id="KW-0285">Flavoprotein</keyword>
<dbReference type="GO" id="GO:0006809">
    <property type="term" value="P:nitric oxide biosynthetic process"/>
    <property type="evidence" value="ECO:0007669"/>
    <property type="project" value="InterPro"/>
</dbReference>
<comment type="function">
    <text evidence="12">Produces nitric oxide (NO) which is a messenger molecule with diverse functions.</text>
</comment>
<keyword evidence="7 12" id="KW-0274">FAD</keyword>
<dbReference type="Gene3D" id="3.40.50.360">
    <property type="match status" value="1"/>
</dbReference>
<dbReference type="STRING" id="35525.A0A164UPI1"/>
<dbReference type="GO" id="GO:0046872">
    <property type="term" value="F:metal ion binding"/>
    <property type="evidence" value="ECO:0007669"/>
    <property type="project" value="UniProtKB-KW"/>
</dbReference>
<evidence type="ECO:0000256" key="2">
    <source>
        <dbReference type="ARBA" id="ARBA00006267"/>
    </source>
</evidence>
<dbReference type="Gene3D" id="3.90.440.10">
    <property type="entry name" value="Nitric Oxide Synthase,Heme Domain,Chain A domain 2"/>
    <property type="match status" value="1"/>
</dbReference>
<evidence type="ECO:0000313" key="17">
    <source>
        <dbReference type="Proteomes" id="UP000076858"/>
    </source>
</evidence>
<dbReference type="InterPro" id="IPR003097">
    <property type="entry name" value="CysJ-like_FAD-binding"/>
</dbReference>
<dbReference type="Proteomes" id="UP000076858">
    <property type="component" value="Unassembled WGS sequence"/>
</dbReference>
<keyword evidence="11 12" id="KW-0408">Iron</keyword>
<dbReference type="Gene3D" id="3.90.1230.10">
    <property type="entry name" value="Nitric Oxide Synthase, Chain A, domain 3"/>
    <property type="match status" value="1"/>
</dbReference>
<evidence type="ECO:0000256" key="6">
    <source>
        <dbReference type="ARBA" id="ARBA00022723"/>
    </source>
</evidence>
<keyword evidence="6 12" id="KW-0479">Metal-binding</keyword>
<gene>
    <name evidence="16" type="ORF">APZ42_023681</name>
</gene>
<dbReference type="InterPro" id="IPR001433">
    <property type="entry name" value="OxRdtase_FAD/NAD-bd"/>
</dbReference>
<dbReference type="InterPro" id="IPR029039">
    <property type="entry name" value="Flavoprotein-like_sf"/>
</dbReference>
<dbReference type="PROSITE" id="PS51384">
    <property type="entry name" value="FAD_FR"/>
    <property type="match status" value="1"/>
</dbReference>
<dbReference type="GO" id="GO:0004517">
    <property type="term" value="F:nitric-oxide synthase activity"/>
    <property type="evidence" value="ECO:0007669"/>
    <property type="project" value="UniProtKB-EC"/>
</dbReference>
<dbReference type="GO" id="GO:0005516">
    <property type="term" value="F:calmodulin binding"/>
    <property type="evidence" value="ECO:0007669"/>
    <property type="project" value="UniProtKB-KW"/>
</dbReference>
<dbReference type="InterPro" id="IPR008254">
    <property type="entry name" value="Flavodoxin/NO_synth"/>
</dbReference>
<organism evidence="16 17">
    <name type="scientific">Daphnia magna</name>
    <dbReference type="NCBI Taxonomy" id="35525"/>
    <lineage>
        <taxon>Eukaryota</taxon>
        <taxon>Metazoa</taxon>
        <taxon>Ecdysozoa</taxon>
        <taxon>Arthropoda</taxon>
        <taxon>Crustacea</taxon>
        <taxon>Branchiopoda</taxon>
        <taxon>Diplostraca</taxon>
        <taxon>Cladocera</taxon>
        <taxon>Anomopoda</taxon>
        <taxon>Daphniidae</taxon>
        <taxon>Daphnia</taxon>
    </lineage>
</organism>
<keyword evidence="17" id="KW-1185">Reference proteome</keyword>
<comment type="cofactor">
    <cofactor evidence="1 12">
        <name>heme b</name>
        <dbReference type="ChEBI" id="CHEBI:60344"/>
    </cofactor>
</comment>
<dbReference type="Pfam" id="PF00667">
    <property type="entry name" value="FAD_binding_1"/>
    <property type="match status" value="1"/>
</dbReference>
<evidence type="ECO:0000256" key="13">
    <source>
        <dbReference type="PIRSR" id="PIRSR000333-1"/>
    </source>
</evidence>
<dbReference type="EMBL" id="LRGB01001579">
    <property type="protein sequence ID" value="KZS11552.1"/>
    <property type="molecule type" value="Genomic_DNA"/>
</dbReference>
<dbReference type="Gene3D" id="3.40.50.80">
    <property type="entry name" value="Nucleotide-binding domain of ferredoxin-NADP reductase (FNR) module"/>
    <property type="match status" value="1"/>
</dbReference>
<dbReference type="PROSITE" id="PS50902">
    <property type="entry name" value="FLAVODOXIN_LIKE"/>
    <property type="match status" value="1"/>
</dbReference>
<dbReference type="PANTHER" id="PTHR43410">
    <property type="entry name" value="NITRIC OXIDE SYNTHASE OXYGENASE"/>
    <property type="match status" value="1"/>
</dbReference>
<dbReference type="InterPro" id="IPR001094">
    <property type="entry name" value="Flavdoxin-like"/>
</dbReference>
<dbReference type="PRINTS" id="PR00369">
    <property type="entry name" value="FLAVODOXIN"/>
</dbReference>
<comment type="caution">
    <text evidence="16">The sequence shown here is derived from an EMBL/GenBank/DDBJ whole genome shotgun (WGS) entry which is preliminary data.</text>
</comment>
<dbReference type="PIRSF" id="PIRSF000333">
    <property type="entry name" value="NOS"/>
    <property type="match status" value="1"/>
</dbReference>
<dbReference type="GO" id="GO:0050661">
    <property type="term" value="F:NADP binding"/>
    <property type="evidence" value="ECO:0007669"/>
    <property type="project" value="InterPro"/>
</dbReference>
<dbReference type="InterPro" id="IPR004030">
    <property type="entry name" value="NOS_N"/>
</dbReference>
<dbReference type="InterPro" id="IPR050607">
    <property type="entry name" value="NOS"/>
</dbReference>
<comment type="cofactor">
    <cofactor evidence="12">
        <name>FMN</name>
        <dbReference type="ChEBI" id="CHEBI:58210"/>
    </cofactor>
    <text evidence="12">Binds 1 FMN.</text>
</comment>
<keyword evidence="9 12" id="KW-0112">Calmodulin-binding</keyword>
<dbReference type="GO" id="GO:0050660">
    <property type="term" value="F:flavin adenine dinucleotide binding"/>
    <property type="evidence" value="ECO:0007669"/>
    <property type="project" value="InterPro"/>
</dbReference>
<evidence type="ECO:0000256" key="5">
    <source>
        <dbReference type="ARBA" id="ARBA00022643"/>
    </source>
</evidence>
<sequence length="1262" mass="142682">MSTLSFDCNFIGIPEKRDLQNCSRAKGQLAPLSSKPFLKIKRSIRVCCSVRLCIPVTWHLTLACKSQPTFQLYRGGESGDHNDCFQNGIYVDRGTSSDKDRGATSSRSAAKCDVHRQLQGQRKRRIPAVISCAAVVPDSIFQFVILLPFLIYRAVAAEVRLAMTTPENVISGLPTFCTEMWLEDRHGVELRNHTTGKVFVDKLFLKNICEGPCSEQEVCASSRMVSRQVPDNYKRPKEKVLQQAKEFLDGFFRNSKKFGSEEHISRLLEVHKDIEDTSRYHLTYDELVYGCGMAWRNAPRCVARVQWSTLKVFDARHVQTAQEMFHSIIEHINYATNQGRLRSVITVFPPRTDGQSDFRVWNSQLISYAGYRNPDGTIKGDPSNVQFTELCLSLGWQIEQTTRFDILPLVLQAKGLPPEIFVIPDDVVLQIPLAHPSFPWFQELGLRWYALPAVANMLFDCGGIQFPAAPFNGWYMGTEIGSRDLCDPQRYDISETVASKMELDTSSHTTLWKDTVLLEVNKAVLYSYQMCGVTTWDHHTASESFMQFYENEMKTRGGCPADWIWLVPPISSSISPLFHQEMALYFLKPSFEYQTAAWSNTPKKLAVKQIAKRTPKFRAVMIAVRLCSYLYHSRWLKRPKVVLLFASQSGKAENFATKAFVKFKSLFQAKLYCMADYDINQLQDQHATIAIVSTFGDGEAPSNGDEFKKSLVKIKEENSKIRFVNKSSCFAVLGLGSTAYPNFCAFGKFVDNIFQELGGTRLLALNCADELNNQEKAFQTWLLDVTNALCKQYLIRVDNSNFVNKGSSFDQLNTVSARFSVKEGGKEDVLQVLSDVHHKEVSLARVSGKSIIGDSGSSEGHATIFLQLNTFNSENLKYKPGDHLAVFPRNNQDITQRFTLRLKNCPATRSLIQLQVQNPNQKWQNWKKIAPCTFETLLSRFVDLTGSPSQDTLRLLASSAIDQTEKAQLNILAEDSASYKQWVSLGYANIVDVLEDFSSVRVDAAALISILPVLQPRFYSISSSAAIVPTEIHLTASVVRCLTLDGEGRVFKGLCTSYLEEIRRGDFVACYFKSNSSFHLPLYPSKPMIWIAAGSGIAPFRGFWQQRCFEKGVPFHSTFITKVWGKFWKPNIQHQASNRYGSIYLYYGCKEKALQPFSSEMDAMIHHKIISRTFFAFSREKGKSKCYVQDLLWKDGPRVSAQILNEGAYVYVCGRLAMAAQVEKTIIKIICQYGNINQDEAEMVFKNLKAEGRYKTDVFGAS</sequence>
<evidence type="ECO:0000256" key="3">
    <source>
        <dbReference type="ARBA" id="ARBA00022617"/>
    </source>
</evidence>
<dbReference type="InterPro" id="IPR017938">
    <property type="entry name" value="Riboflavin_synthase-like_b-brl"/>
</dbReference>
<dbReference type="Pfam" id="PF00258">
    <property type="entry name" value="Flavodoxin_1"/>
    <property type="match status" value="1"/>
</dbReference>
<keyword evidence="10 12" id="KW-0560">Oxidoreductase</keyword>
<feature type="binding site" description="axial binding residue" evidence="13">
    <location>
        <position position="301"/>
    </location>
    <ligand>
        <name>heme b</name>
        <dbReference type="ChEBI" id="CHEBI:60344"/>
    </ligand>
    <ligandPart>
        <name>Fe</name>
        <dbReference type="ChEBI" id="CHEBI:18248"/>
    </ligandPart>
</feature>
<evidence type="ECO:0000256" key="12">
    <source>
        <dbReference type="PIRNR" id="PIRNR000333"/>
    </source>
</evidence>
<evidence type="ECO:0000256" key="11">
    <source>
        <dbReference type="ARBA" id="ARBA00023004"/>
    </source>
</evidence>
<dbReference type="InterPro" id="IPR017927">
    <property type="entry name" value="FAD-bd_FR_type"/>
</dbReference>
<dbReference type="Pfam" id="PF00175">
    <property type="entry name" value="NAD_binding_1"/>
    <property type="match status" value="1"/>
</dbReference>
<dbReference type="Gene3D" id="1.20.990.10">
    <property type="entry name" value="NADPH-cytochrome p450 Reductase, Chain A, domain 3"/>
    <property type="match status" value="1"/>
</dbReference>
<keyword evidence="3 12" id="KW-0349">Heme</keyword>
<dbReference type="InterPro" id="IPR044943">
    <property type="entry name" value="NOS_dom_1"/>
</dbReference>
<dbReference type="EC" id="1.14.13.39" evidence="12"/>
<evidence type="ECO:0000256" key="10">
    <source>
        <dbReference type="ARBA" id="ARBA00023002"/>
    </source>
</evidence>
<reference evidence="16 17" key="1">
    <citation type="submission" date="2016-03" db="EMBL/GenBank/DDBJ databases">
        <title>EvidentialGene: Evidence-directed Construction of Genes on Genomes.</title>
        <authorList>
            <person name="Gilbert D.G."/>
            <person name="Choi J.-H."/>
            <person name="Mockaitis K."/>
            <person name="Colbourne J."/>
            <person name="Pfrender M."/>
        </authorList>
    </citation>
    <scope>NUCLEOTIDE SEQUENCE [LARGE SCALE GENOMIC DNA]</scope>
    <source>
        <strain evidence="16 17">Xinb3</strain>
        <tissue evidence="16">Complete organism</tissue>
    </source>
</reference>
<dbReference type="Gene3D" id="2.40.30.10">
    <property type="entry name" value="Translation factors"/>
    <property type="match status" value="1"/>
</dbReference>
<keyword evidence="8 12" id="KW-0521">NADP</keyword>